<feature type="non-terminal residue" evidence="1">
    <location>
        <position position="1"/>
    </location>
</feature>
<comment type="caution">
    <text evidence="1">The sequence shown here is derived from an EMBL/GenBank/DDBJ whole genome shotgun (WGS) entry which is preliminary data.</text>
</comment>
<gene>
    <name evidence="1" type="ORF">B296_00033951</name>
</gene>
<dbReference type="Proteomes" id="UP000287651">
    <property type="component" value="Unassembled WGS sequence"/>
</dbReference>
<dbReference type="EMBL" id="AMZH03012981">
    <property type="protein sequence ID" value="RRT50051.1"/>
    <property type="molecule type" value="Genomic_DNA"/>
</dbReference>
<evidence type="ECO:0000313" key="1">
    <source>
        <dbReference type="EMBL" id="RRT50051.1"/>
    </source>
</evidence>
<sequence>HYGLNLGYLPNKALVVKRSKPTFILGSIGETKSPRKQRRVPKLRLIGEEMTSTAPPGNTGRGVQVRRRAIVLLLSEVGARGQWGAANSHHAIGLLEGYQFA</sequence>
<protein>
    <submittedName>
        <fullName evidence="1">Uncharacterized protein</fullName>
    </submittedName>
</protein>
<reference evidence="1 2" key="1">
    <citation type="journal article" date="2014" name="Agronomy (Basel)">
        <title>A Draft Genome Sequence for Ensete ventricosum, the Drought-Tolerant Tree Against Hunger.</title>
        <authorList>
            <person name="Harrison J."/>
            <person name="Moore K.A."/>
            <person name="Paszkiewicz K."/>
            <person name="Jones T."/>
            <person name="Grant M."/>
            <person name="Ambacheew D."/>
            <person name="Muzemil S."/>
            <person name="Studholme D.J."/>
        </authorList>
    </citation>
    <scope>NUCLEOTIDE SEQUENCE [LARGE SCALE GENOMIC DNA]</scope>
</reference>
<organism evidence="1 2">
    <name type="scientific">Ensete ventricosum</name>
    <name type="common">Abyssinian banana</name>
    <name type="synonym">Musa ensete</name>
    <dbReference type="NCBI Taxonomy" id="4639"/>
    <lineage>
        <taxon>Eukaryota</taxon>
        <taxon>Viridiplantae</taxon>
        <taxon>Streptophyta</taxon>
        <taxon>Embryophyta</taxon>
        <taxon>Tracheophyta</taxon>
        <taxon>Spermatophyta</taxon>
        <taxon>Magnoliopsida</taxon>
        <taxon>Liliopsida</taxon>
        <taxon>Zingiberales</taxon>
        <taxon>Musaceae</taxon>
        <taxon>Ensete</taxon>
    </lineage>
</organism>
<proteinExistence type="predicted"/>
<name>A0A426YE88_ENSVE</name>
<accession>A0A426YE88</accession>
<dbReference type="AlphaFoldDB" id="A0A426YE88"/>
<evidence type="ECO:0000313" key="2">
    <source>
        <dbReference type="Proteomes" id="UP000287651"/>
    </source>
</evidence>